<gene>
    <name evidence="1" type="ORF">FCIRC_2922</name>
</gene>
<organism evidence="1 2">
    <name type="scientific">Fusarium circinatum</name>
    <name type="common">Pitch canker fungus</name>
    <name type="synonym">Gibberella circinata</name>
    <dbReference type="NCBI Taxonomy" id="48490"/>
    <lineage>
        <taxon>Eukaryota</taxon>
        <taxon>Fungi</taxon>
        <taxon>Dikarya</taxon>
        <taxon>Ascomycota</taxon>
        <taxon>Pezizomycotina</taxon>
        <taxon>Sordariomycetes</taxon>
        <taxon>Hypocreomycetidae</taxon>
        <taxon>Hypocreales</taxon>
        <taxon>Nectriaceae</taxon>
        <taxon>Fusarium</taxon>
        <taxon>Fusarium fujikuroi species complex</taxon>
    </lineage>
</organism>
<proteinExistence type="predicted"/>
<comment type="caution">
    <text evidence="1">The sequence shown here is derived from an EMBL/GenBank/DDBJ whole genome shotgun (WGS) entry which is preliminary data.</text>
</comment>
<keyword evidence="2" id="KW-1185">Reference proteome</keyword>
<accession>A0A8H5UBV4</accession>
<dbReference type="AlphaFoldDB" id="A0A8H5UBV4"/>
<protein>
    <submittedName>
        <fullName evidence="1">Uncharacterized protein</fullName>
    </submittedName>
</protein>
<reference evidence="1 2" key="2">
    <citation type="submission" date="2020-05" db="EMBL/GenBank/DDBJ databases">
        <title>Identification and distribution of gene clusters putatively required for synthesis of sphingolipid metabolism inhibitors in phylogenetically diverse species of the filamentous fungus Fusarium.</title>
        <authorList>
            <person name="Kim H.-S."/>
            <person name="Busman M."/>
            <person name="Brown D.W."/>
            <person name="Divon H."/>
            <person name="Uhlig S."/>
            <person name="Proctor R.H."/>
        </authorList>
    </citation>
    <scope>NUCLEOTIDE SEQUENCE [LARGE SCALE GENOMIC DNA]</scope>
    <source>
        <strain evidence="1 2">NRRL 25331</strain>
    </source>
</reference>
<evidence type="ECO:0000313" key="1">
    <source>
        <dbReference type="EMBL" id="KAF5686366.1"/>
    </source>
</evidence>
<sequence>MPTASKKASHHIPNIHKPRRSNIFRQDKLYTTSPARHYPHTIITMKSFLNMLDGLQIGVQALTKDLKSRDLDQVIELVDLLMKDMKSIASALKDTNTEELNDPNLVQEHQKLLQLTEFDAQLAYSEMDLEEAFKYPWMTINNCEERFKTLELAIQHFADHAVDAGPSMRTCTPPFTKLVGMLRGIVMEYLKLRHRRIVMQLDQAVEIKTEEGLDTQDLDKDEVLSYVSRPFSKGFVGHCLRQYYQKTLQHKAISIKLTWDAKKEEWSAKKEQWADALVPEWESGAIQVIMIEPKNLLNSSWKTNQLYDEEGERPNHALLQWCKLDLMDRQEGVLHWSLGGVVAWRFYGEIEWMDRSGHVIDETEY</sequence>
<dbReference type="Proteomes" id="UP000572754">
    <property type="component" value="Unassembled WGS sequence"/>
</dbReference>
<reference evidence="2" key="1">
    <citation type="journal article" date="2020" name="BMC Genomics">
        <title>Correction to: Identification and distribution of gene clusters required for synthesis of sphingolipid metabolism inhibitors in diverse species of the filamentous fungus Fusarium.</title>
        <authorList>
            <person name="Kim H.S."/>
            <person name="Lohmar J.M."/>
            <person name="Busman M."/>
            <person name="Brown D.W."/>
            <person name="Naumann T.A."/>
            <person name="Divon H.H."/>
            <person name="Lysoe E."/>
            <person name="Uhlig S."/>
            <person name="Proctor R.H."/>
        </authorList>
    </citation>
    <scope>NUCLEOTIDE SEQUENCE [LARGE SCALE GENOMIC DNA]</scope>
    <source>
        <strain evidence="2">NRRL 25331</strain>
    </source>
</reference>
<dbReference type="EMBL" id="JAAQPE010000096">
    <property type="protein sequence ID" value="KAF5686366.1"/>
    <property type="molecule type" value="Genomic_DNA"/>
</dbReference>
<evidence type="ECO:0000313" key="2">
    <source>
        <dbReference type="Proteomes" id="UP000572754"/>
    </source>
</evidence>
<name>A0A8H5UBV4_FUSCI</name>